<evidence type="ECO:0000256" key="4">
    <source>
        <dbReference type="ARBA" id="ARBA00022741"/>
    </source>
</evidence>
<dbReference type="SMART" id="SM00382">
    <property type="entry name" value="AAA"/>
    <property type="match status" value="1"/>
</dbReference>
<dbReference type="AlphaFoldDB" id="Q8FP27"/>
<evidence type="ECO:0000256" key="5">
    <source>
        <dbReference type="ARBA" id="ARBA00022840"/>
    </source>
</evidence>
<protein>
    <submittedName>
        <fullName evidence="8">Putative ABC transporter ATP-binding protein</fullName>
    </submittedName>
</protein>
<keyword evidence="9" id="KW-1185">Reference proteome</keyword>
<keyword evidence="5 8" id="KW-0067">ATP-binding</keyword>
<evidence type="ECO:0000313" key="8">
    <source>
        <dbReference type="EMBL" id="BAC18773.1"/>
    </source>
</evidence>
<sequence length="337" mass="36559">MDGLSGNFVWTPGGSTLKAVGNSCVTFPDNSVEGIMTAILRVKDLVKKYGDNIAVNSLSFDVEKGSIFAFLGENGAGKTTTISCLTGIIEQTSGEIEILGDTPASQSIGVVFQQSVLDPLLTAQENLETRARLYPGVTRERIDELITRIGLTEFQDRRYGLLSGGEKRRTDIARALLHNPVILFLDEPSAGLDPRSRYQVWETINTLRDDSGLTVFLTTHYMEETELADNVLIIEGGEEVASGTPMQLRARYSPTQLVLRTDHPEHLIAQLPGRDVTIDGDRVRVLVADGLEATRIAIGLEGVLDVEIRHGSMDDVFLAVTNAPGAPTTRHTLGAVS</sequence>
<dbReference type="InterPro" id="IPR027417">
    <property type="entry name" value="P-loop_NTPase"/>
</dbReference>
<dbReference type="GO" id="GO:0016887">
    <property type="term" value="F:ATP hydrolysis activity"/>
    <property type="evidence" value="ECO:0007669"/>
    <property type="project" value="InterPro"/>
</dbReference>
<dbReference type="SUPFAM" id="SSF52540">
    <property type="entry name" value="P-loop containing nucleoside triphosphate hydrolases"/>
    <property type="match status" value="1"/>
</dbReference>
<evidence type="ECO:0000256" key="2">
    <source>
        <dbReference type="ARBA" id="ARBA00005417"/>
    </source>
</evidence>
<dbReference type="HOGENOM" id="CLU_000604_1_2_11"/>
<evidence type="ECO:0000256" key="3">
    <source>
        <dbReference type="ARBA" id="ARBA00022448"/>
    </source>
</evidence>
<dbReference type="PANTHER" id="PTHR42711:SF5">
    <property type="entry name" value="ABC TRANSPORTER ATP-BINDING PROTEIN NATA"/>
    <property type="match status" value="1"/>
</dbReference>
<comment type="similarity">
    <text evidence="2">Belongs to the ABC transporter superfamily.</text>
</comment>
<evidence type="ECO:0000256" key="6">
    <source>
        <dbReference type="ARBA" id="ARBA00023251"/>
    </source>
</evidence>
<feature type="domain" description="ABC transporter" evidence="7">
    <location>
        <begin position="40"/>
        <end position="261"/>
    </location>
</feature>
<evidence type="ECO:0000259" key="7">
    <source>
        <dbReference type="PROSITE" id="PS50893"/>
    </source>
</evidence>
<dbReference type="GO" id="GO:0005524">
    <property type="term" value="F:ATP binding"/>
    <property type="evidence" value="ECO:0007669"/>
    <property type="project" value="UniProtKB-KW"/>
</dbReference>
<dbReference type="EMBL" id="BA000035">
    <property type="protein sequence ID" value="BAC18773.1"/>
    <property type="molecule type" value="Genomic_DNA"/>
</dbReference>
<keyword evidence="3" id="KW-0813">Transport</keyword>
<name>Q8FP27_COREF</name>
<dbReference type="KEGG" id="cef:CE1963"/>
<keyword evidence="6" id="KW-0046">Antibiotic resistance</keyword>
<evidence type="ECO:0000313" key="9">
    <source>
        <dbReference type="Proteomes" id="UP000001409"/>
    </source>
</evidence>
<evidence type="ECO:0000256" key="1">
    <source>
        <dbReference type="ARBA" id="ARBA00004202"/>
    </source>
</evidence>
<comment type="subcellular location">
    <subcellularLocation>
        <location evidence="1">Cell membrane</location>
        <topology evidence="1">Peripheral membrane protein</topology>
    </subcellularLocation>
</comment>
<dbReference type="Proteomes" id="UP000001409">
    <property type="component" value="Chromosome"/>
</dbReference>
<dbReference type="Pfam" id="PF00005">
    <property type="entry name" value="ABC_tran"/>
    <property type="match status" value="1"/>
</dbReference>
<dbReference type="Gene3D" id="3.40.50.300">
    <property type="entry name" value="P-loop containing nucleotide triphosphate hydrolases"/>
    <property type="match status" value="1"/>
</dbReference>
<keyword evidence="4" id="KW-0547">Nucleotide-binding</keyword>
<reference evidence="8 9" key="1">
    <citation type="journal article" date="2003" name="Genome Res.">
        <title>Comparative complete genome sequence analysis of the amino acid replacements responsible for the thermostability of Corynebacterium efficiens.</title>
        <authorList>
            <person name="Nishio Y."/>
            <person name="Nakamura Y."/>
            <person name="Kawarabayasi Y."/>
            <person name="Usuda Y."/>
            <person name="Kimura E."/>
            <person name="Sugimoto S."/>
            <person name="Matsui K."/>
            <person name="Yamagishi A."/>
            <person name="Kikuchi H."/>
            <person name="Ikeo K."/>
            <person name="Gojobori T."/>
        </authorList>
    </citation>
    <scope>NUCLEOTIDE SEQUENCE [LARGE SCALE GENOMIC DNA]</scope>
    <source>
        <strain evidence="9">DSM 44549 / YS-314 / AJ 12310 / JCM 11189 / NBRC 100395</strain>
    </source>
</reference>
<dbReference type="PANTHER" id="PTHR42711">
    <property type="entry name" value="ABC TRANSPORTER ATP-BINDING PROTEIN"/>
    <property type="match status" value="1"/>
</dbReference>
<dbReference type="GO" id="GO:0046677">
    <property type="term" value="P:response to antibiotic"/>
    <property type="evidence" value="ECO:0007669"/>
    <property type="project" value="UniProtKB-KW"/>
</dbReference>
<accession>Q8FP27</accession>
<dbReference type="STRING" id="196164.gene:10742391"/>
<organism evidence="8 9">
    <name type="scientific">Corynebacterium efficiens (strain DSM 44549 / YS-314 / AJ 12310 / JCM 11189 / NBRC 100395)</name>
    <dbReference type="NCBI Taxonomy" id="196164"/>
    <lineage>
        <taxon>Bacteria</taxon>
        <taxon>Bacillati</taxon>
        <taxon>Actinomycetota</taxon>
        <taxon>Actinomycetes</taxon>
        <taxon>Mycobacteriales</taxon>
        <taxon>Corynebacteriaceae</taxon>
        <taxon>Corynebacterium</taxon>
    </lineage>
</organism>
<dbReference type="GO" id="GO:0005886">
    <property type="term" value="C:plasma membrane"/>
    <property type="evidence" value="ECO:0007669"/>
    <property type="project" value="UniProtKB-SubCell"/>
</dbReference>
<dbReference type="eggNOG" id="COG1131">
    <property type="taxonomic scope" value="Bacteria"/>
</dbReference>
<dbReference type="PROSITE" id="PS50893">
    <property type="entry name" value="ABC_TRANSPORTER_2"/>
    <property type="match status" value="1"/>
</dbReference>
<proteinExistence type="inferred from homology"/>
<dbReference type="InterPro" id="IPR003439">
    <property type="entry name" value="ABC_transporter-like_ATP-bd"/>
</dbReference>
<dbReference type="InterPro" id="IPR003593">
    <property type="entry name" value="AAA+_ATPase"/>
</dbReference>
<dbReference type="InterPro" id="IPR050763">
    <property type="entry name" value="ABC_transporter_ATP-binding"/>
</dbReference>